<gene>
    <name evidence="1" type="ORF">HGUI_00159</name>
</gene>
<name>A0A1L0CT85_9ASCO</name>
<sequence>MIPNSNKSYQITPKNSFSNAMVINSTTLLTDDSSTTPIVQSNSIAIELQHMSKSLNVKFDEIKNILNLFNGSMECIENENKKREVAESKKIKTSPFNSTLQDNKADYSFYHCNNQQLFYEEYFRNSCSLPYDFKIINFLIQLLATDKESCSSIELLNFEDFKKCLLKERITFTKKFCMIYMIEKTLIKEQKNVLKHYLCLVDVEKLEIHVINPLNEYSINSDIINLKLLIDQSYKSTNTIIRLCHNPITTKSYNSGCHTFLNIYSLVSDLNQFLINVNNKANDQFSFFVPDNPHIRQQCYTVLMYLLESSSKKKGMEHYQYYKQHVKKLFK</sequence>
<protein>
    <submittedName>
        <fullName evidence="1">Uncharacterized protein</fullName>
    </submittedName>
</protein>
<proteinExistence type="predicted"/>
<dbReference type="EMBL" id="FQNF01000002">
    <property type="protein sequence ID" value="SGZ37959.1"/>
    <property type="molecule type" value="Genomic_DNA"/>
</dbReference>
<keyword evidence="2" id="KW-1185">Reference proteome</keyword>
<accession>A0A1L0CT85</accession>
<reference evidence="2" key="1">
    <citation type="submission" date="2016-11" db="EMBL/GenBank/DDBJ databases">
        <authorList>
            <person name="Guldener U."/>
        </authorList>
    </citation>
    <scope>NUCLEOTIDE SEQUENCE [LARGE SCALE GENOMIC DNA]</scope>
</reference>
<dbReference type="OrthoDB" id="3972180at2759"/>
<evidence type="ECO:0000313" key="2">
    <source>
        <dbReference type="Proteomes" id="UP000183365"/>
    </source>
</evidence>
<dbReference type="VEuPathDB" id="FungiDB:HGUI_00159"/>
<organism evidence="1 2">
    <name type="scientific">Hanseniaspora guilliermondii</name>
    <dbReference type="NCBI Taxonomy" id="56406"/>
    <lineage>
        <taxon>Eukaryota</taxon>
        <taxon>Fungi</taxon>
        <taxon>Dikarya</taxon>
        <taxon>Ascomycota</taxon>
        <taxon>Saccharomycotina</taxon>
        <taxon>Saccharomycetes</taxon>
        <taxon>Saccharomycodales</taxon>
        <taxon>Saccharomycodaceae</taxon>
        <taxon>Hanseniaspora</taxon>
    </lineage>
</organism>
<evidence type="ECO:0000313" key="1">
    <source>
        <dbReference type="EMBL" id="SGZ37959.1"/>
    </source>
</evidence>
<dbReference type="Proteomes" id="UP000183365">
    <property type="component" value="Unassembled WGS sequence"/>
</dbReference>
<dbReference type="AlphaFoldDB" id="A0A1L0CT85"/>